<accession>A0A2T0KB67</accession>
<evidence type="ECO:0000313" key="1">
    <source>
        <dbReference type="EMBL" id="PRX20431.1"/>
    </source>
</evidence>
<proteinExistence type="predicted"/>
<organism evidence="1 2">
    <name type="scientific">Actinoplanes italicus</name>
    <dbReference type="NCBI Taxonomy" id="113567"/>
    <lineage>
        <taxon>Bacteria</taxon>
        <taxon>Bacillati</taxon>
        <taxon>Actinomycetota</taxon>
        <taxon>Actinomycetes</taxon>
        <taxon>Micromonosporales</taxon>
        <taxon>Micromonosporaceae</taxon>
        <taxon>Actinoplanes</taxon>
    </lineage>
</organism>
<sequence length="828" mass="86575">MVTKRIGAAAMALLTGTTGLTIGTAAPASADGNQILSIKSVGDVVVDGVHERVFITDPAGGKVIATDYSGNELGSAPVADARNLALTPDSSRLYVSSLSESAIFALDTTDLTQTAKYSTTVKPKDLALAGDRIWFSYANGVGGRLGTVDPVGENPVTLELYKTGSWAAELDTTAAKPNRIGVASKGTIAVLDVSGDTITEVGAADSLAEVQDVALSPDGEQIATVYNTSFGIMLRHVSDLTTARRLAYPTQAFSNAVDFAADGRVAGGSGTVSDPDLHIFAPSGESIKEIAYPLSGLGQDQGIAWEPNGNRLFGIQSNGNVYRFNVFADTWTSPTKLTLTGPSTALPGAQVTVTGKLTSSLTLADGITVELSRDGTALGPVAVGPDGSFSFTDTPPGEGRATYQVSYAGDATHEPSAATASVEVAKAQPTMALFGPTTAIPGQAITIPGRLVSPVAEWNGASVTVSRNGTPLGTFAVDTKNDFSFTDTPPGEGTWEYQASYAGDAIRLPVTATTSVVVSRTASTLTLAGPSSATRAKALTITGKLASPLTLSAGTKVSVTRVDLEYPSGRSLGTKTVAANGTFSIVDTPTAGGTVTYRVSYAGDLTHTPASASKAVAVSRTAPALAINNNGKTYAYGQTVTFTAKLGTTYKNRVVEIWADPAGADQARKLVKRATVSKTGYVSASVKLTRNTTVSAVFTGDARTAPRTVYANVGAKAYLKLHLSRYYKNAKIGKITYKFYRTNSVAWFTNAMNSASQRLVYVQVQRYSGGKWRNWDGRYFDATDILFLPGTGLNGAKFRIRTAYVKGSSGDSMNITTWAPYQYFTFTK</sequence>
<dbReference type="Gene3D" id="2.60.40.10">
    <property type="entry name" value="Immunoglobulins"/>
    <property type="match status" value="1"/>
</dbReference>
<dbReference type="OrthoDB" id="4332189at2"/>
<dbReference type="EMBL" id="PVMZ01000008">
    <property type="protein sequence ID" value="PRX20431.1"/>
    <property type="molecule type" value="Genomic_DNA"/>
</dbReference>
<dbReference type="InterPro" id="IPR015943">
    <property type="entry name" value="WD40/YVTN_repeat-like_dom_sf"/>
</dbReference>
<name>A0A2T0KB67_9ACTN</name>
<dbReference type="RefSeq" id="WP_146169245.1">
    <property type="nucleotide sequence ID" value="NZ_PVMZ01000008.1"/>
</dbReference>
<reference evidence="1 2" key="1">
    <citation type="submission" date="2018-03" db="EMBL/GenBank/DDBJ databases">
        <title>Genomic Encyclopedia of Archaeal and Bacterial Type Strains, Phase II (KMG-II): from individual species to whole genera.</title>
        <authorList>
            <person name="Goeker M."/>
        </authorList>
    </citation>
    <scope>NUCLEOTIDE SEQUENCE [LARGE SCALE GENOMIC DNA]</scope>
    <source>
        <strain evidence="1 2">DSM 43146</strain>
    </source>
</reference>
<keyword evidence="2" id="KW-1185">Reference proteome</keyword>
<evidence type="ECO:0000313" key="2">
    <source>
        <dbReference type="Proteomes" id="UP000239415"/>
    </source>
</evidence>
<dbReference type="SUPFAM" id="SSF82171">
    <property type="entry name" value="DPP6 N-terminal domain-like"/>
    <property type="match status" value="1"/>
</dbReference>
<protein>
    <submittedName>
        <fullName evidence="1">Ig-like domain-containing protein</fullName>
    </submittedName>
</protein>
<comment type="caution">
    <text evidence="1">The sequence shown here is derived from an EMBL/GenBank/DDBJ whole genome shotgun (WGS) entry which is preliminary data.</text>
</comment>
<dbReference type="AlphaFoldDB" id="A0A2T0KB67"/>
<gene>
    <name evidence="1" type="ORF">CLV67_108229</name>
</gene>
<dbReference type="Gene3D" id="2.130.10.10">
    <property type="entry name" value="YVTN repeat-like/Quinoprotein amine dehydrogenase"/>
    <property type="match status" value="1"/>
</dbReference>
<dbReference type="GO" id="GO:0005975">
    <property type="term" value="P:carbohydrate metabolic process"/>
    <property type="evidence" value="ECO:0007669"/>
    <property type="project" value="UniProtKB-ARBA"/>
</dbReference>
<dbReference type="InterPro" id="IPR013783">
    <property type="entry name" value="Ig-like_fold"/>
</dbReference>
<dbReference type="Proteomes" id="UP000239415">
    <property type="component" value="Unassembled WGS sequence"/>
</dbReference>